<dbReference type="GO" id="GO:0016787">
    <property type="term" value="F:hydrolase activity"/>
    <property type="evidence" value="ECO:0007669"/>
    <property type="project" value="UniProtKB-KW"/>
</dbReference>
<dbReference type="InterPro" id="IPR001584">
    <property type="entry name" value="Integrase_cat-core"/>
</dbReference>
<dbReference type="InterPro" id="IPR041588">
    <property type="entry name" value="Integrase_H2C2"/>
</dbReference>
<dbReference type="Gene3D" id="3.30.70.270">
    <property type="match status" value="2"/>
</dbReference>
<name>A0A4Q9KVT9_9MICR</name>
<dbReference type="Proteomes" id="UP000292362">
    <property type="component" value="Unassembled WGS sequence"/>
</dbReference>
<gene>
    <name evidence="10" type="ORF">CWI37_1505p0020</name>
</gene>
<feature type="domain" description="Integrase catalytic" evidence="9">
    <location>
        <begin position="996"/>
        <end position="1171"/>
    </location>
</feature>
<dbReference type="EMBL" id="PITJ01001505">
    <property type="protein sequence ID" value="TBT99003.1"/>
    <property type="molecule type" value="Genomic_DNA"/>
</dbReference>
<evidence type="ECO:0000313" key="10">
    <source>
        <dbReference type="EMBL" id="TBT99003.1"/>
    </source>
</evidence>
<dbReference type="EC" id="2.7.7.49" evidence="1"/>
<evidence type="ECO:0000259" key="8">
    <source>
        <dbReference type="PROSITE" id="PS50878"/>
    </source>
</evidence>
<dbReference type="InterPro" id="IPR043502">
    <property type="entry name" value="DNA/RNA_pol_sf"/>
</dbReference>
<dbReference type="Gene3D" id="3.30.420.10">
    <property type="entry name" value="Ribonuclease H-like superfamily/Ribonuclease H"/>
    <property type="match status" value="1"/>
</dbReference>
<dbReference type="CDD" id="cd01647">
    <property type="entry name" value="RT_LTR"/>
    <property type="match status" value="1"/>
</dbReference>
<dbReference type="SUPFAM" id="SSF50630">
    <property type="entry name" value="Acid proteases"/>
    <property type="match status" value="1"/>
</dbReference>
<dbReference type="InterPro" id="IPR000477">
    <property type="entry name" value="RT_dom"/>
</dbReference>
<dbReference type="PROSITE" id="PS50878">
    <property type="entry name" value="RT_POL"/>
    <property type="match status" value="1"/>
</dbReference>
<dbReference type="InterPro" id="IPR021109">
    <property type="entry name" value="Peptidase_aspartic_dom_sf"/>
</dbReference>
<accession>A0A4Q9KVT9</accession>
<evidence type="ECO:0000256" key="3">
    <source>
        <dbReference type="ARBA" id="ARBA00022695"/>
    </source>
</evidence>
<dbReference type="AlphaFoldDB" id="A0A4Q9KVT9"/>
<dbReference type="InterPro" id="IPR012337">
    <property type="entry name" value="RNaseH-like_sf"/>
</dbReference>
<dbReference type="Pfam" id="PF00078">
    <property type="entry name" value="RVT_1"/>
    <property type="match status" value="1"/>
</dbReference>
<dbReference type="InterPro" id="IPR043128">
    <property type="entry name" value="Rev_trsase/Diguanyl_cyclase"/>
</dbReference>
<organism evidence="10 11">
    <name type="scientific">Hamiltosporidium tvaerminnensis</name>
    <dbReference type="NCBI Taxonomy" id="1176355"/>
    <lineage>
        <taxon>Eukaryota</taxon>
        <taxon>Fungi</taxon>
        <taxon>Fungi incertae sedis</taxon>
        <taxon>Microsporidia</taxon>
        <taxon>Dubosqiidae</taxon>
        <taxon>Hamiltosporidium</taxon>
    </lineage>
</organism>
<dbReference type="InterPro" id="IPR036397">
    <property type="entry name" value="RNaseH_sf"/>
</dbReference>
<dbReference type="GO" id="GO:0004519">
    <property type="term" value="F:endonuclease activity"/>
    <property type="evidence" value="ECO:0007669"/>
    <property type="project" value="UniProtKB-KW"/>
</dbReference>
<dbReference type="SUPFAM" id="SSF56672">
    <property type="entry name" value="DNA/RNA polymerases"/>
    <property type="match status" value="1"/>
</dbReference>
<dbReference type="PANTHER" id="PTHR37984:SF5">
    <property type="entry name" value="PROTEIN NYNRIN-LIKE"/>
    <property type="match status" value="1"/>
</dbReference>
<evidence type="ECO:0000256" key="5">
    <source>
        <dbReference type="ARBA" id="ARBA00022759"/>
    </source>
</evidence>
<dbReference type="Pfam" id="PF13975">
    <property type="entry name" value="gag-asp_proteas"/>
    <property type="match status" value="1"/>
</dbReference>
<evidence type="ECO:0000256" key="2">
    <source>
        <dbReference type="ARBA" id="ARBA00022679"/>
    </source>
</evidence>
<dbReference type="PROSITE" id="PS50994">
    <property type="entry name" value="INTEGRASE"/>
    <property type="match status" value="1"/>
</dbReference>
<keyword evidence="4" id="KW-0540">Nuclease</keyword>
<dbReference type="VEuPathDB" id="MicrosporidiaDB:CWI37_1505p0020"/>
<reference evidence="10 11" key="1">
    <citation type="submission" date="2017-12" db="EMBL/GenBank/DDBJ databases">
        <authorList>
            <person name="Pombert J.-F."/>
            <person name="Haag K.L."/>
            <person name="Ebert D."/>
        </authorList>
    </citation>
    <scope>NUCLEOTIDE SEQUENCE [LARGE SCALE GENOMIC DNA]</scope>
    <source>
        <strain evidence="10">FI-OER-3-3</strain>
    </source>
</reference>
<sequence length="1237" mass="146328">MNKTNKDNFSKNNSLLYNNRGMVSRKTISLLETYFKLSCLPENYGILNSKPQRNNNDQINMVEFDLKIEGTEITMKEKIRKIKNIKKELSMEWIEHFEYMSETNGWGDKQMGLIAYKLIDDEDYKESLTKTSYLKLKKEILEIAYPLEMKRKLVSSLDEIKQTEHTLIKEYYGSIIKKLKPYSFMMNFSKNEYERKLEETFIKGLGENTELELIKQRLQNKSLKEVLNYLETVETGLLCQLNRRETSTNTIESTSPKTEINYKAGKWCTHHKSRTHNTKECNLLKNYNKKEEPSLKNLVLKQYSESDMNIELPTMINGRKINVMIDSGSNRNYVNHSLIKEYDLKTEECKPIRTIFGSGSSQISDKKAIIDLVLNEKNSYKTEFYVLQDSPIKILLGNEFLINNKAVLDFKDKRLTICGVKYHLIGSERDTEELMDERLIDNICATTNDEELINILKRYNSNNNNFKSILNIKASLNFNSIPVQSKQVKYSVPFKYREAGMIEINRLLKEDIIEKSNSDFVSPAFFIEKKNKELRLVVDYKKMNKYINDDTWFIPNVEESIMNMGENNYFSRIDLRNGFNQIVLEEESKKFTSFFIMGRQWQYKRIPFGIKPGPKMFQRIISNMLENIKNCFIYIDDIIIYAKTRQEHVSIILEVLKILYKNNVKINFDKSEFFKNEMEILGFVVNNQGIHPKQSYFENKIFYKDIKTKRDVQKLLGVLNWYRKFIPNLSRRIIKLTDLLKKDKTRFSLNEELRNEINEIKKSIGNNHRLHFPDYNKKFRLETDASDLGMGSVLMQDDKIIGYFSRKFKKTELNYTIVEKEYLAILMSMIHFKTIIQGTYVEIFTDSKNCLFQNRNETSRITRWKLIMNEFNYEILHIDGKNNVIADNLSRCFISVDDYENAYIKKIKKASLYNTKNNKYVLDNKKRIIIKKEMAEDLIQDIHKLSGHRGITIMYNNLKNYIYIKDMPKIINKIVKKCKKCLQYKTNVFKKDKSNRIESEGRFERVSTDIFGPFNLSDYNHHEKIDIGYFLTITDIYSRITKIYFLNNVKTKHIINSINDWITKFKSPKIIISDNGRQFISTEMKEYLNKQNIKQLLIPIYSPGSNGISERINKTISFMLSINKKKDIYEIVKEIENTINLNYNSSLKCSPYSIIKEYSIYDPLRRRVEYDCIQHNNIYSNKSKLALGDMVYVKKYLSTKLDKKYVGRKKVVWISKKGYWVRLDGDKHFTHIKNLKI</sequence>
<keyword evidence="5" id="KW-0255">Endonuclease</keyword>
<dbReference type="InterPro" id="IPR050951">
    <property type="entry name" value="Retrovirus_Pol_polyprotein"/>
</dbReference>
<evidence type="ECO:0000256" key="7">
    <source>
        <dbReference type="ARBA" id="ARBA00022918"/>
    </source>
</evidence>
<dbReference type="Pfam" id="PF17921">
    <property type="entry name" value="Integrase_H2C2"/>
    <property type="match status" value="1"/>
</dbReference>
<dbReference type="Gene3D" id="2.40.70.10">
    <property type="entry name" value="Acid Proteases"/>
    <property type="match status" value="1"/>
</dbReference>
<keyword evidence="6" id="KW-0378">Hydrolase</keyword>
<dbReference type="Gene3D" id="1.10.340.70">
    <property type="match status" value="1"/>
</dbReference>
<dbReference type="InterPro" id="IPR041373">
    <property type="entry name" value="RT_RNaseH"/>
</dbReference>
<dbReference type="GO" id="GO:0015074">
    <property type="term" value="P:DNA integration"/>
    <property type="evidence" value="ECO:0007669"/>
    <property type="project" value="InterPro"/>
</dbReference>
<keyword evidence="2" id="KW-0808">Transferase</keyword>
<dbReference type="SUPFAM" id="SSF53098">
    <property type="entry name" value="Ribonuclease H-like"/>
    <property type="match status" value="1"/>
</dbReference>
<protein>
    <recommendedName>
        <fullName evidence="1">RNA-directed DNA polymerase</fullName>
        <ecNumber evidence="1">2.7.7.49</ecNumber>
    </recommendedName>
</protein>
<dbReference type="CDD" id="cd00303">
    <property type="entry name" value="retropepsin_like"/>
    <property type="match status" value="1"/>
</dbReference>
<keyword evidence="7 10" id="KW-0695">RNA-directed DNA polymerase</keyword>
<dbReference type="GO" id="GO:0005634">
    <property type="term" value="C:nucleus"/>
    <property type="evidence" value="ECO:0007669"/>
    <property type="project" value="UniProtKB-ARBA"/>
</dbReference>
<dbReference type="PANTHER" id="PTHR37984">
    <property type="entry name" value="PROTEIN CBG26694"/>
    <property type="match status" value="1"/>
</dbReference>
<dbReference type="GO" id="GO:0003676">
    <property type="term" value="F:nucleic acid binding"/>
    <property type="evidence" value="ECO:0007669"/>
    <property type="project" value="InterPro"/>
</dbReference>
<dbReference type="CDD" id="cd09274">
    <property type="entry name" value="RNase_HI_RT_Ty3"/>
    <property type="match status" value="1"/>
</dbReference>
<comment type="caution">
    <text evidence="10">The sequence shown here is derived from an EMBL/GenBank/DDBJ whole genome shotgun (WGS) entry which is preliminary data.</text>
</comment>
<keyword evidence="3" id="KW-0548">Nucleotidyltransferase</keyword>
<evidence type="ECO:0000256" key="1">
    <source>
        <dbReference type="ARBA" id="ARBA00012493"/>
    </source>
</evidence>
<evidence type="ECO:0000313" key="11">
    <source>
        <dbReference type="Proteomes" id="UP000292362"/>
    </source>
</evidence>
<proteinExistence type="predicted"/>
<dbReference type="Pfam" id="PF00665">
    <property type="entry name" value="rve"/>
    <property type="match status" value="1"/>
</dbReference>
<dbReference type="Gene3D" id="3.10.10.10">
    <property type="entry name" value="HIV Type 1 Reverse Transcriptase, subunit A, domain 1"/>
    <property type="match status" value="1"/>
</dbReference>
<dbReference type="Pfam" id="PF17917">
    <property type="entry name" value="RT_RNaseH"/>
    <property type="match status" value="1"/>
</dbReference>
<evidence type="ECO:0000256" key="4">
    <source>
        <dbReference type="ARBA" id="ARBA00022722"/>
    </source>
</evidence>
<evidence type="ECO:0000256" key="6">
    <source>
        <dbReference type="ARBA" id="ARBA00022801"/>
    </source>
</evidence>
<evidence type="ECO:0000259" key="9">
    <source>
        <dbReference type="PROSITE" id="PS50994"/>
    </source>
</evidence>
<dbReference type="GO" id="GO:0003964">
    <property type="term" value="F:RNA-directed DNA polymerase activity"/>
    <property type="evidence" value="ECO:0007669"/>
    <property type="project" value="UniProtKB-KW"/>
</dbReference>
<feature type="domain" description="Reverse transcriptase" evidence="8">
    <location>
        <begin position="508"/>
        <end position="685"/>
    </location>
</feature>